<dbReference type="RefSeq" id="WP_074993741.1">
    <property type="nucleotide sequence ID" value="NZ_FNTD01000004.1"/>
</dbReference>
<dbReference type="CDD" id="cd09756">
    <property type="entry name" value="Cas5_I-E"/>
    <property type="match status" value="1"/>
</dbReference>
<dbReference type="NCBIfam" id="TIGR01868">
    <property type="entry name" value="casD_Cas5e"/>
    <property type="match status" value="1"/>
</dbReference>
<reference evidence="2 3" key="1">
    <citation type="submission" date="2016-10" db="EMBL/GenBank/DDBJ databases">
        <authorList>
            <person name="de Groot N.N."/>
        </authorList>
    </citation>
    <scope>NUCLEOTIDE SEQUENCE [LARGE SCALE GENOMIC DNA]</scope>
    <source>
        <strain evidence="2 3">DSM 40306</strain>
    </source>
</reference>
<dbReference type="InterPro" id="IPR010147">
    <property type="entry name" value="CRISPR-assoc_prot_CasD"/>
</dbReference>
<dbReference type="GO" id="GO:0003723">
    <property type="term" value="F:RNA binding"/>
    <property type="evidence" value="ECO:0007669"/>
    <property type="project" value="InterPro"/>
</dbReference>
<gene>
    <name evidence="2" type="ORF">SAMN04490357_5806</name>
</gene>
<evidence type="ECO:0000313" key="2">
    <source>
        <dbReference type="EMBL" id="SED77973.1"/>
    </source>
</evidence>
<dbReference type="Gene3D" id="3.30.70.2660">
    <property type="match status" value="1"/>
</dbReference>
<dbReference type="EMBL" id="FNTD01000004">
    <property type="protein sequence ID" value="SED77973.1"/>
    <property type="molecule type" value="Genomic_DNA"/>
</dbReference>
<dbReference type="GO" id="GO:0043571">
    <property type="term" value="P:maintenance of CRISPR repeat elements"/>
    <property type="evidence" value="ECO:0007669"/>
    <property type="project" value="InterPro"/>
</dbReference>
<name>A0A1H5DGB5_9ACTN</name>
<dbReference type="STRING" id="67331.SAMN04490357_5806"/>
<dbReference type="Proteomes" id="UP000182375">
    <property type="component" value="Unassembled WGS sequence"/>
</dbReference>
<evidence type="ECO:0000313" key="3">
    <source>
        <dbReference type="Proteomes" id="UP000182375"/>
    </source>
</evidence>
<dbReference type="Pfam" id="PF09704">
    <property type="entry name" value="Cas_Cas5d"/>
    <property type="match status" value="1"/>
</dbReference>
<dbReference type="InterPro" id="IPR021124">
    <property type="entry name" value="CRISPR-assoc_prot_Cas5"/>
</dbReference>
<keyword evidence="1" id="KW-0051">Antiviral defense</keyword>
<dbReference type="NCBIfam" id="TIGR02593">
    <property type="entry name" value="CRISPR_cas5"/>
    <property type="match status" value="1"/>
</dbReference>
<dbReference type="AlphaFoldDB" id="A0A1H5DGB5"/>
<dbReference type="GeneID" id="95514873"/>
<sequence>MSAPRRAHVPGLLLRLASPLQSWGEHSHFDDRDTLPFPTRSAITGLLASALGRSRHHRLDDLALSVTVRADRPGSHLRDFHTVGGGLSRERTVVTADGKRRDSDTSTLTSTRWYLQDAAFTVALTLPDHTAPPASWSDALLSPRWPPYLGRRSCPPAGPLLLGRSTDVLHDLVHLPLAVHARHAVTGPDDGKGATVSVLFLSDQPLTGLPAPLGRSTPDDGTQEHSTILDAPVDFTSLHRRHRARPLYRRTLTLPASQCADYGTRQLTRLAAYTSPTYTPAAHPAREGSIQ</sequence>
<accession>A0A1H5DGB5</accession>
<evidence type="ECO:0000256" key="1">
    <source>
        <dbReference type="ARBA" id="ARBA00023118"/>
    </source>
</evidence>
<dbReference type="GO" id="GO:0051607">
    <property type="term" value="P:defense response to virus"/>
    <property type="evidence" value="ECO:0007669"/>
    <property type="project" value="UniProtKB-KW"/>
</dbReference>
<protein>
    <submittedName>
        <fullName evidence="2">CRISPR-associated protein, Cas5e family</fullName>
    </submittedName>
</protein>
<proteinExistence type="predicted"/>
<organism evidence="2 3">
    <name type="scientific">Streptomyces misionensis</name>
    <dbReference type="NCBI Taxonomy" id="67331"/>
    <lineage>
        <taxon>Bacteria</taxon>
        <taxon>Bacillati</taxon>
        <taxon>Actinomycetota</taxon>
        <taxon>Actinomycetes</taxon>
        <taxon>Kitasatosporales</taxon>
        <taxon>Streptomycetaceae</taxon>
        <taxon>Streptomyces</taxon>
    </lineage>
</organism>
<dbReference type="InterPro" id="IPR013422">
    <property type="entry name" value="CRISPR-assoc_prot_Cas5_N"/>
</dbReference>